<dbReference type="CDD" id="cd01335">
    <property type="entry name" value="Radical_SAM"/>
    <property type="match status" value="1"/>
</dbReference>
<dbReference type="GO" id="GO:1904047">
    <property type="term" value="F:S-adenosyl-L-methionine binding"/>
    <property type="evidence" value="ECO:0007669"/>
    <property type="project" value="UniProtKB-UniRule"/>
</dbReference>
<evidence type="ECO:0000256" key="11">
    <source>
        <dbReference type="ARBA" id="ARBA00048697"/>
    </source>
</evidence>
<dbReference type="Pfam" id="PF06463">
    <property type="entry name" value="Mob_synth_C"/>
    <property type="match status" value="1"/>
</dbReference>
<dbReference type="SFLD" id="SFLDG01383">
    <property type="entry name" value="cyclic_pyranopterin_phosphate"/>
    <property type="match status" value="1"/>
</dbReference>
<reference evidence="14 15" key="1">
    <citation type="journal article" date="2015" name="Genome Announc.">
        <title>Complete Genome Sequence of Sedimenticola thiotaurini Strain SIP-G1, a Polyphosphate- and Polyhydroxyalkanoate-Accumulating Sulfur-Oxidizing Gammaproteobacterium Isolated from Salt Marsh Sediments.</title>
        <authorList>
            <person name="Flood B.E."/>
            <person name="Jones D.S."/>
            <person name="Bailey J.V."/>
        </authorList>
    </citation>
    <scope>NUCLEOTIDE SEQUENCE [LARGE SCALE GENOMIC DNA]</scope>
    <source>
        <strain evidence="14 15">SIP-G1</strain>
    </source>
</reference>
<dbReference type="Gene3D" id="3.20.20.70">
    <property type="entry name" value="Aldolase class I"/>
    <property type="match status" value="1"/>
</dbReference>
<keyword evidence="2 12" id="KW-0004">4Fe-4S</keyword>
<dbReference type="GO" id="GO:0046872">
    <property type="term" value="F:metal ion binding"/>
    <property type="evidence" value="ECO:0007669"/>
    <property type="project" value="UniProtKB-KW"/>
</dbReference>
<keyword evidence="7 12" id="KW-0411">Iron-sulfur</keyword>
<feature type="binding site" evidence="12">
    <location>
        <position position="110"/>
    </location>
    <ligand>
        <name>GTP</name>
        <dbReference type="ChEBI" id="CHEBI:37565"/>
    </ligand>
</feature>
<feature type="binding site" evidence="12">
    <location>
        <begin position="274"/>
        <end position="276"/>
    </location>
    <ligand>
        <name>GTP</name>
        <dbReference type="ChEBI" id="CHEBI:37565"/>
    </ligand>
</feature>
<dbReference type="Pfam" id="PF04055">
    <property type="entry name" value="Radical_SAM"/>
    <property type="match status" value="1"/>
</dbReference>
<evidence type="ECO:0000256" key="6">
    <source>
        <dbReference type="ARBA" id="ARBA00023004"/>
    </source>
</evidence>
<dbReference type="RefSeq" id="WP_046859422.1">
    <property type="nucleotide sequence ID" value="NZ_CP011412.1"/>
</dbReference>
<dbReference type="AlphaFoldDB" id="A0A0F7JYU5"/>
<feature type="binding site" evidence="12">
    <location>
        <position position="44"/>
    </location>
    <ligand>
        <name>[4Fe-4S] cluster</name>
        <dbReference type="ChEBI" id="CHEBI:49883"/>
        <label>1</label>
        <note>4Fe-4S-S-AdoMet</note>
    </ligand>
</feature>
<feature type="binding site" evidence="12">
    <location>
        <position position="171"/>
    </location>
    <ligand>
        <name>GTP</name>
        <dbReference type="ChEBI" id="CHEBI:37565"/>
    </ligand>
</feature>
<evidence type="ECO:0000313" key="14">
    <source>
        <dbReference type="EMBL" id="AKH20489.1"/>
    </source>
</evidence>
<dbReference type="CDD" id="cd21117">
    <property type="entry name" value="Twitch_MoaA"/>
    <property type="match status" value="1"/>
</dbReference>
<feature type="binding site" evidence="12">
    <location>
        <position position="37"/>
    </location>
    <ligand>
        <name>[4Fe-4S] cluster</name>
        <dbReference type="ChEBI" id="CHEBI:49883"/>
        <label>1</label>
        <note>4Fe-4S-S-AdoMet</note>
    </ligand>
</feature>
<keyword evidence="8 12" id="KW-0342">GTP-binding</keyword>
<comment type="subunit">
    <text evidence="12">Monomer and homodimer.</text>
</comment>
<keyword evidence="5 12" id="KW-0547">Nucleotide-binding</keyword>
<dbReference type="InterPro" id="IPR010505">
    <property type="entry name" value="MoaA_twitch"/>
</dbReference>
<keyword evidence="4 12" id="KW-0479">Metal-binding</keyword>
<dbReference type="Proteomes" id="UP000034410">
    <property type="component" value="Chromosome"/>
</dbReference>
<evidence type="ECO:0000256" key="10">
    <source>
        <dbReference type="ARBA" id="ARBA00023239"/>
    </source>
</evidence>
<comment type="function">
    <text evidence="12">Catalyzes the cyclization of GTP to (8S)-3',8-cyclo-7,8-dihydroguanosine 5'-triphosphate.</text>
</comment>
<dbReference type="SFLD" id="SFLDG01386">
    <property type="entry name" value="main_SPASM_domain-containing"/>
    <property type="match status" value="1"/>
</dbReference>
<comment type="pathway">
    <text evidence="12">Cofactor biosynthesis; molybdopterin biosynthesis.</text>
</comment>
<keyword evidence="3 12" id="KW-0949">S-adenosyl-L-methionine</keyword>
<evidence type="ECO:0000256" key="9">
    <source>
        <dbReference type="ARBA" id="ARBA00023150"/>
    </source>
</evidence>
<dbReference type="GO" id="GO:0005525">
    <property type="term" value="F:GTP binding"/>
    <property type="evidence" value="ECO:0007669"/>
    <property type="project" value="UniProtKB-UniRule"/>
</dbReference>
<accession>A0A0F7JYU5</accession>
<evidence type="ECO:0000256" key="7">
    <source>
        <dbReference type="ARBA" id="ARBA00023014"/>
    </source>
</evidence>
<dbReference type="NCBIfam" id="TIGR02666">
    <property type="entry name" value="moaA"/>
    <property type="match status" value="1"/>
</dbReference>
<dbReference type="SMART" id="SM00729">
    <property type="entry name" value="Elp3"/>
    <property type="match status" value="1"/>
</dbReference>
<dbReference type="SFLD" id="SFLDG01067">
    <property type="entry name" value="SPASM/twitch_domain_containing"/>
    <property type="match status" value="1"/>
</dbReference>
<dbReference type="KEGG" id="seds:AAY24_09140"/>
<feature type="binding site" evidence="12">
    <location>
        <position position="286"/>
    </location>
    <ligand>
        <name>[4Fe-4S] cluster</name>
        <dbReference type="ChEBI" id="CHEBI:49883"/>
        <label>2</label>
        <note>4Fe-4S-substrate</note>
    </ligand>
</feature>
<evidence type="ECO:0000259" key="13">
    <source>
        <dbReference type="PROSITE" id="PS51918"/>
    </source>
</evidence>
<organism evidence="14 15">
    <name type="scientific">Sedimenticola thiotaurini</name>
    <dbReference type="NCBI Taxonomy" id="1543721"/>
    <lineage>
        <taxon>Bacteria</taxon>
        <taxon>Pseudomonadati</taxon>
        <taxon>Pseudomonadota</taxon>
        <taxon>Gammaproteobacteria</taxon>
        <taxon>Chromatiales</taxon>
        <taxon>Sedimenticolaceae</taxon>
        <taxon>Sedimenticola</taxon>
    </lineage>
</organism>
<dbReference type="InterPro" id="IPR058240">
    <property type="entry name" value="rSAM_sf"/>
</dbReference>
<dbReference type="GO" id="GO:0006777">
    <property type="term" value="P:Mo-molybdopterin cofactor biosynthetic process"/>
    <property type="evidence" value="ECO:0007669"/>
    <property type="project" value="UniProtKB-UniRule"/>
</dbReference>
<evidence type="ECO:0000256" key="12">
    <source>
        <dbReference type="HAMAP-Rule" id="MF_01225"/>
    </source>
</evidence>
<evidence type="ECO:0000256" key="1">
    <source>
        <dbReference type="ARBA" id="ARBA00012167"/>
    </source>
</evidence>
<feature type="binding site" evidence="12">
    <location>
        <position position="205"/>
    </location>
    <ligand>
        <name>S-adenosyl-L-methionine</name>
        <dbReference type="ChEBI" id="CHEBI:59789"/>
    </ligand>
</feature>
<feature type="binding site" evidence="12">
    <location>
        <position position="134"/>
    </location>
    <ligand>
        <name>S-adenosyl-L-methionine</name>
        <dbReference type="ChEBI" id="CHEBI:59789"/>
    </ligand>
</feature>
<dbReference type="UniPathway" id="UPA00344"/>
<dbReference type="GO" id="GO:0061798">
    <property type="term" value="F:GTP 3',8'-cyclase activity"/>
    <property type="evidence" value="ECO:0007669"/>
    <property type="project" value="UniProtKB-UniRule"/>
</dbReference>
<dbReference type="InterPro" id="IPR007197">
    <property type="entry name" value="rSAM"/>
</dbReference>
<name>A0A0F7JYU5_9GAMM</name>
<dbReference type="InterPro" id="IPR040064">
    <property type="entry name" value="MoaA-like"/>
</dbReference>
<dbReference type="InterPro" id="IPR000385">
    <property type="entry name" value="MoaA_NifB_PqqE_Fe-S-bd_CS"/>
</dbReference>
<evidence type="ECO:0000256" key="4">
    <source>
        <dbReference type="ARBA" id="ARBA00022723"/>
    </source>
</evidence>
<comment type="cofactor">
    <cofactor evidence="12">
        <name>[4Fe-4S] cluster</name>
        <dbReference type="ChEBI" id="CHEBI:49883"/>
    </cofactor>
    <text evidence="12">Binds 2 [4Fe-4S] clusters. Binds 1 [4Fe-4S] cluster coordinated with 3 cysteines and an exchangeable S-adenosyl-L-methionine and 1 [4Fe-4S] cluster coordinated with 3 cysteines and the GTP-derived substrate.</text>
</comment>
<feature type="domain" description="Radical SAM core" evidence="13">
    <location>
        <begin position="21"/>
        <end position="240"/>
    </location>
</feature>
<protein>
    <recommendedName>
        <fullName evidence="1 12">GTP 3',8-cyclase</fullName>
        <ecNumber evidence="1 12">4.1.99.22</ecNumber>
    </recommendedName>
    <alternativeName>
        <fullName evidence="12">Molybdenum cofactor biosynthesis protein A</fullName>
    </alternativeName>
</protein>
<sequence length="343" mass="38890">MTSSGPSDRDHTSEPNRLIDRFGREIKYLRISVTDRCDLRCVYCMSEDMQFVPRSQLLTLEELYRVGKTFVELGVNKIRITGGEPLTRRNILQLFHALGQLEGLDDFTLTTNATQLPRYAQELKAAGVNRINISLDTLQPERFRAITRTGELQNTLDGIDAALQAGFDRIKINAVILKHRNHDEVVDLVRFCQERGLDISFIEEMPLGVISEHDRAEAYYSSDQILGDLQQVYRMVPTTETTGGPSRYYRLGDSETRVGFISPHSHNFCDSCNRVRMTAEGRLLLCLGQEHSMDLRRVLRANPLDDAPLRAAIHASMKIKPKGHEFDLTSQPVLFRHMNATGG</sequence>
<feature type="binding site" evidence="12">
    <location>
        <position position="272"/>
    </location>
    <ligand>
        <name>[4Fe-4S] cluster</name>
        <dbReference type="ChEBI" id="CHEBI:49883"/>
        <label>2</label>
        <note>4Fe-4S-substrate</note>
    </ligand>
</feature>
<feature type="binding site" evidence="12">
    <location>
        <position position="30"/>
    </location>
    <ligand>
        <name>GTP</name>
        <dbReference type="ChEBI" id="CHEBI:37565"/>
    </ligand>
</feature>
<keyword evidence="9 12" id="KW-0501">Molybdenum cofactor biosynthesis</keyword>
<dbReference type="InterPro" id="IPR050105">
    <property type="entry name" value="MoCo_biosynth_MoaA/MoaC"/>
</dbReference>
<dbReference type="PANTHER" id="PTHR22960">
    <property type="entry name" value="MOLYBDOPTERIN COFACTOR SYNTHESIS PROTEIN A"/>
    <property type="match status" value="1"/>
</dbReference>
<dbReference type="GO" id="GO:0061799">
    <property type="term" value="F:cyclic pyranopterin monophosphate synthase activity"/>
    <property type="evidence" value="ECO:0007669"/>
    <property type="project" value="TreeGrafter"/>
</dbReference>
<evidence type="ECO:0000256" key="3">
    <source>
        <dbReference type="ARBA" id="ARBA00022691"/>
    </source>
</evidence>
<dbReference type="InterPro" id="IPR013785">
    <property type="entry name" value="Aldolase_TIM"/>
</dbReference>
<keyword evidence="10 12" id="KW-0456">Lyase</keyword>
<comment type="catalytic activity">
    <reaction evidence="11 12">
        <text>GTP + AH2 + S-adenosyl-L-methionine = (8S)-3',8-cyclo-7,8-dihydroguanosine 5'-triphosphate + 5'-deoxyadenosine + L-methionine + A + H(+)</text>
        <dbReference type="Rhea" id="RHEA:49576"/>
        <dbReference type="ChEBI" id="CHEBI:13193"/>
        <dbReference type="ChEBI" id="CHEBI:15378"/>
        <dbReference type="ChEBI" id="CHEBI:17319"/>
        <dbReference type="ChEBI" id="CHEBI:17499"/>
        <dbReference type="ChEBI" id="CHEBI:37565"/>
        <dbReference type="ChEBI" id="CHEBI:57844"/>
        <dbReference type="ChEBI" id="CHEBI:59789"/>
        <dbReference type="ChEBI" id="CHEBI:131766"/>
        <dbReference type="EC" id="4.1.99.22"/>
    </reaction>
</comment>
<feature type="binding site" evidence="12">
    <location>
        <position position="83"/>
    </location>
    <ligand>
        <name>S-adenosyl-L-methionine</name>
        <dbReference type="ChEBI" id="CHEBI:59789"/>
    </ligand>
</feature>
<evidence type="ECO:0000256" key="5">
    <source>
        <dbReference type="ARBA" id="ARBA00022741"/>
    </source>
</evidence>
<dbReference type="GO" id="GO:0051539">
    <property type="term" value="F:4 iron, 4 sulfur cluster binding"/>
    <property type="evidence" value="ECO:0007669"/>
    <property type="project" value="UniProtKB-UniRule"/>
</dbReference>
<comment type="similarity">
    <text evidence="12">Belongs to the radical SAM superfamily. MoaA family.</text>
</comment>
<keyword evidence="6 12" id="KW-0408">Iron</keyword>
<evidence type="ECO:0000256" key="8">
    <source>
        <dbReference type="ARBA" id="ARBA00023134"/>
    </source>
</evidence>
<dbReference type="InterPro" id="IPR006638">
    <property type="entry name" value="Elp3/MiaA/NifB-like_rSAM"/>
</dbReference>
<dbReference type="SUPFAM" id="SSF102114">
    <property type="entry name" value="Radical SAM enzymes"/>
    <property type="match status" value="1"/>
</dbReference>
<dbReference type="PATRIC" id="fig|1543721.4.peg.1891"/>
<dbReference type="EC" id="4.1.99.22" evidence="1 12"/>
<keyword evidence="15" id="KW-1185">Reference proteome</keyword>
<gene>
    <name evidence="12" type="primary">moaA</name>
    <name evidence="14" type="ORF">AAY24_09140</name>
</gene>
<dbReference type="EMBL" id="CP011412">
    <property type="protein sequence ID" value="AKH20489.1"/>
    <property type="molecule type" value="Genomic_DNA"/>
</dbReference>
<dbReference type="InterPro" id="IPR013483">
    <property type="entry name" value="MoaA"/>
</dbReference>
<proteinExistence type="inferred from homology"/>
<feature type="binding site" evidence="12">
    <location>
        <position position="43"/>
    </location>
    <ligand>
        <name>S-adenosyl-L-methionine</name>
        <dbReference type="ChEBI" id="CHEBI:59789"/>
    </ligand>
</feature>
<evidence type="ECO:0000313" key="15">
    <source>
        <dbReference type="Proteomes" id="UP000034410"/>
    </source>
</evidence>
<evidence type="ECO:0000256" key="2">
    <source>
        <dbReference type="ARBA" id="ARBA00022485"/>
    </source>
</evidence>
<feature type="binding site" evidence="12">
    <location>
        <position position="79"/>
    </location>
    <ligand>
        <name>GTP</name>
        <dbReference type="ChEBI" id="CHEBI:37565"/>
    </ligand>
</feature>
<dbReference type="OrthoDB" id="9763993at2"/>
<dbReference type="HAMAP" id="MF_01225_B">
    <property type="entry name" value="MoaA_B"/>
    <property type="match status" value="1"/>
</dbReference>
<dbReference type="SFLD" id="SFLDS00029">
    <property type="entry name" value="Radical_SAM"/>
    <property type="match status" value="1"/>
</dbReference>
<dbReference type="PANTHER" id="PTHR22960:SF0">
    <property type="entry name" value="MOLYBDENUM COFACTOR BIOSYNTHESIS PROTEIN 1"/>
    <property type="match status" value="1"/>
</dbReference>
<dbReference type="PROSITE" id="PS51918">
    <property type="entry name" value="RADICAL_SAM"/>
    <property type="match status" value="1"/>
</dbReference>
<feature type="binding site" evidence="12">
    <location>
        <position position="269"/>
    </location>
    <ligand>
        <name>[4Fe-4S] cluster</name>
        <dbReference type="ChEBI" id="CHEBI:49883"/>
        <label>2</label>
        <note>4Fe-4S-substrate</note>
    </ligand>
</feature>
<feature type="binding site" evidence="12">
    <location>
        <position position="41"/>
    </location>
    <ligand>
        <name>[4Fe-4S] cluster</name>
        <dbReference type="ChEBI" id="CHEBI:49883"/>
        <label>1</label>
        <note>4Fe-4S-S-AdoMet</note>
    </ligand>
</feature>
<dbReference type="PROSITE" id="PS01305">
    <property type="entry name" value="MOAA_NIFB_PQQE"/>
    <property type="match status" value="1"/>
</dbReference>